<name>A0A8J7HCH9_9FIRM</name>
<comment type="caution">
    <text evidence="1">The sequence shown here is derived from an EMBL/GenBank/DDBJ whole genome shotgun (WGS) entry which is preliminary data.</text>
</comment>
<proteinExistence type="predicted"/>
<keyword evidence="2" id="KW-1185">Reference proteome</keyword>
<sequence>MSISNDPYLQCPSYEANHFIIRQVKEDDAKDLLACYSDPVSAPYFNSDNCTSNFVFHTEVEVLSCIRFWLMEYENKNYVRFSIVDKIINKAIGTIEIFAKEGTFHESGKVGILRLDLASEYENREDIGEILDLINDTFYETFHVDSIATKAIPEAVQRIEALKTRRFIALTSGNIVSYDNYFIAAKQKQINISQLDI</sequence>
<protein>
    <submittedName>
        <fullName evidence="1">GNAT family N-acetyltransferase</fullName>
    </submittedName>
</protein>
<accession>A0A8J7HCH9</accession>
<dbReference type="Gene3D" id="3.40.630.30">
    <property type="match status" value="1"/>
</dbReference>
<dbReference type="AlphaFoldDB" id="A0A8J7HCH9"/>
<dbReference type="SUPFAM" id="SSF55729">
    <property type="entry name" value="Acyl-CoA N-acyltransferases (Nat)"/>
    <property type="match status" value="1"/>
</dbReference>
<organism evidence="1 2">
    <name type="scientific">Mobilitalea sibirica</name>
    <dbReference type="NCBI Taxonomy" id="1462919"/>
    <lineage>
        <taxon>Bacteria</taxon>
        <taxon>Bacillati</taxon>
        <taxon>Bacillota</taxon>
        <taxon>Clostridia</taxon>
        <taxon>Lachnospirales</taxon>
        <taxon>Lachnospiraceae</taxon>
        <taxon>Mobilitalea</taxon>
    </lineage>
</organism>
<evidence type="ECO:0000313" key="1">
    <source>
        <dbReference type="EMBL" id="MBH1942101.1"/>
    </source>
</evidence>
<dbReference type="Proteomes" id="UP000623269">
    <property type="component" value="Unassembled WGS sequence"/>
</dbReference>
<dbReference type="InterPro" id="IPR016181">
    <property type="entry name" value="Acyl_CoA_acyltransferase"/>
</dbReference>
<dbReference type="RefSeq" id="WP_197662347.1">
    <property type="nucleotide sequence ID" value="NZ_JAEAGR010000017.1"/>
</dbReference>
<evidence type="ECO:0000313" key="2">
    <source>
        <dbReference type="Proteomes" id="UP000623269"/>
    </source>
</evidence>
<reference evidence="1" key="1">
    <citation type="submission" date="2020-12" db="EMBL/GenBank/DDBJ databases">
        <title>M. sibirica DSM 26468T genome.</title>
        <authorList>
            <person name="Thieme N."/>
            <person name="Rettenmaier R."/>
            <person name="Zverlov V."/>
            <person name="Liebl W."/>
        </authorList>
    </citation>
    <scope>NUCLEOTIDE SEQUENCE</scope>
    <source>
        <strain evidence="1">DSM 26468</strain>
    </source>
</reference>
<dbReference type="EMBL" id="JAEAGR010000017">
    <property type="protein sequence ID" value="MBH1942101.1"/>
    <property type="molecule type" value="Genomic_DNA"/>
</dbReference>
<gene>
    <name evidence="1" type="ORF">I5677_14460</name>
</gene>